<name>A0AAD4MG20_9BILA</name>
<reference evidence="4" key="1">
    <citation type="submission" date="2022-01" db="EMBL/GenBank/DDBJ databases">
        <title>Genome Sequence Resource for Two Populations of Ditylenchus destructor, the Migratory Endoparasitic Phytonematode.</title>
        <authorList>
            <person name="Zhang H."/>
            <person name="Lin R."/>
            <person name="Xie B."/>
        </authorList>
    </citation>
    <scope>NUCLEOTIDE SEQUENCE</scope>
    <source>
        <strain evidence="4">BazhouSP</strain>
    </source>
</reference>
<feature type="signal peptide" evidence="3">
    <location>
        <begin position="1"/>
        <end position="26"/>
    </location>
</feature>
<dbReference type="AlphaFoldDB" id="A0AAD4MG20"/>
<feature type="region of interest" description="Disordered" evidence="2">
    <location>
        <begin position="44"/>
        <end position="75"/>
    </location>
</feature>
<keyword evidence="1 3" id="KW-0732">Signal</keyword>
<feature type="region of interest" description="Disordered" evidence="2">
    <location>
        <begin position="173"/>
        <end position="217"/>
    </location>
</feature>
<evidence type="ECO:0000256" key="1">
    <source>
        <dbReference type="ARBA" id="ARBA00022729"/>
    </source>
</evidence>
<dbReference type="Pfam" id="PF03480">
    <property type="entry name" value="DctP"/>
    <property type="match status" value="1"/>
</dbReference>
<sequence>MKFRRTLLGLAAVATALGMFSSGAMAQAAYKPEYKMSLVLGPPTPAASTSSCTGRVAHPGRPDARVQRAAPGRDRHGRGLDHQLVAAGQAAQPVLHALPDARLRGHRRAHAGRGRQGDVQDARQGRRGAARVGRERLPRDHQLEEADQVAGRHQGHEDPRGGLAHLLRHVHRAGRQPHADELGRRAARAGQRRGRRPGEPALPVHGAQDADGGPEVRDHLGLRGRPLVFVVNKEIWASWTPADQAIVRQAAIDAGKEEIAIARKGLVEADKPVLKDIAGMGVTVTSLTPAERAEFVKATRPVYDKWKSTIGADLVAKAEQAIAARKK</sequence>
<proteinExistence type="predicted"/>
<organism evidence="4 5">
    <name type="scientific">Ditylenchus destructor</name>
    <dbReference type="NCBI Taxonomy" id="166010"/>
    <lineage>
        <taxon>Eukaryota</taxon>
        <taxon>Metazoa</taxon>
        <taxon>Ecdysozoa</taxon>
        <taxon>Nematoda</taxon>
        <taxon>Chromadorea</taxon>
        <taxon>Rhabditida</taxon>
        <taxon>Tylenchina</taxon>
        <taxon>Tylenchomorpha</taxon>
        <taxon>Sphaerularioidea</taxon>
        <taxon>Anguinidae</taxon>
        <taxon>Anguininae</taxon>
        <taxon>Ditylenchus</taxon>
    </lineage>
</organism>
<dbReference type="PROSITE" id="PS51318">
    <property type="entry name" value="TAT"/>
    <property type="match status" value="1"/>
</dbReference>
<feature type="compositionally biased region" description="Basic residues" evidence="2">
    <location>
        <begin position="185"/>
        <end position="195"/>
    </location>
</feature>
<dbReference type="InterPro" id="IPR006311">
    <property type="entry name" value="TAT_signal"/>
</dbReference>
<feature type="compositionally biased region" description="Basic and acidic residues" evidence="2">
    <location>
        <begin position="132"/>
        <end position="141"/>
    </location>
</feature>
<dbReference type="Gene3D" id="3.40.190.170">
    <property type="entry name" value="Bacterial extracellular solute-binding protein, family 7"/>
    <property type="match status" value="1"/>
</dbReference>
<accession>A0AAD4MG20</accession>
<evidence type="ECO:0000256" key="2">
    <source>
        <dbReference type="SAM" id="MobiDB-lite"/>
    </source>
</evidence>
<evidence type="ECO:0000313" key="5">
    <source>
        <dbReference type="Proteomes" id="UP001201812"/>
    </source>
</evidence>
<evidence type="ECO:0000256" key="3">
    <source>
        <dbReference type="SAM" id="SignalP"/>
    </source>
</evidence>
<protein>
    <submittedName>
        <fullName evidence="4">Bacterial extracellular solute-binding protein, family 7 domain-containing protein</fullName>
    </submittedName>
</protein>
<dbReference type="InterPro" id="IPR018389">
    <property type="entry name" value="DctP_fam"/>
</dbReference>
<gene>
    <name evidence="4" type="ORF">DdX_20791</name>
</gene>
<dbReference type="Proteomes" id="UP001201812">
    <property type="component" value="Unassembled WGS sequence"/>
</dbReference>
<dbReference type="GO" id="GO:0055085">
    <property type="term" value="P:transmembrane transport"/>
    <property type="evidence" value="ECO:0007669"/>
    <property type="project" value="InterPro"/>
</dbReference>
<evidence type="ECO:0000313" key="4">
    <source>
        <dbReference type="EMBL" id="KAI1693236.1"/>
    </source>
</evidence>
<keyword evidence="5" id="KW-1185">Reference proteome</keyword>
<feature type="chain" id="PRO_5041929823" evidence="3">
    <location>
        <begin position="27"/>
        <end position="327"/>
    </location>
</feature>
<dbReference type="EMBL" id="JAKKPZ010000658">
    <property type="protein sequence ID" value="KAI1693236.1"/>
    <property type="molecule type" value="Genomic_DNA"/>
</dbReference>
<dbReference type="InterPro" id="IPR038404">
    <property type="entry name" value="TRAP_DctP_sf"/>
</dbReference>
<feature type="compositionally biased region" description="Basic and acidic residues" evidence="2">
    <location>
        <begin position="115"/>
        <end position="124"/>
    </location>
</feature>
<feature type="region of interest" description="Disordered" evidence="2">
    <location>
        <begin position="107"/>
        <end position="141"/>
    </location>
</feature>
<feature type="compositionally biased region" description="Basic and acidic residues" evidence="2">
    <location>
        <begin position="60"/>
        <end position="75"/>
    </location>
</feature>
<comment type="caution">
    <text evidence="4">The sequence shown here is derived from an EMBL/GenBank/DDBJ whole genome shotgun (WGS) entry which is preliminary data.</text>
</comment>